<evidence type="ECO:0000313" key="2">
    <source>
        <dbReference type="EMBL" id="MCF5058809.1"/>
    </source>
</evidence>
<accession>A0AAW5A2K3</accession>
<keyword evidence="1" id="KW-0812">Transmembrane</keyword>
<dbReference type="RefSeq" id="WP_092235554.1">
    <property type="nucleotide sequence ID" value="NZ_FNTR01000004.1"/>
</dbReference>
<evidence type="ECO:0000256" key="1">
    <source>
        <dbReference type="SAM" id="Phobius"/>
    </source>
</evidence>
<dbReference type="GeneID" id="55540771"/>
<feature type="transmembrane region" description="Helical" evidence="1">
    <location>
        <begin position="21"/>
        <end position="41"/>
    </location>
</feature>
<organism evidence="2 3">
    <name type="scientific">Pseudomonas proteolytica</name>
    <dbReference type="NCBI Taxonomy" id="219574"/>
    <lineage>
        <taxon>Bacteria</taxon>
        <taxon>Pseudomonadati</taxon>
        <taxon>Pseudomonadota</taxon>
        <taxon>Gammaproteobacteria</taxon>
        <taxon>Pseudomonadales</taxon>
        <taxon>Pseudomonadaceae</taxon>
        <taxon>Pseudomonas</taxon>
    </lineage>
</organism>
<comment type="caution">
    <text evidence="2">The sequence shown here is derived from an EMBL/GenBank/DDBJ whole genome shotgun (WGS) entry which is preliminary data.</text>
</comment>
<name>A0AAW5A2K3_9PSED</name>
<gene>
    <name evidence="2" type="ORF">GIW75_17855</name>
</gene>
<dbReference type="Proteomes" id="UP000814172">
    <property type="component" value="Unassembled WGS sequence"/>
</dbReference>
<reference evidence="2 3" key="1">
    <citation type="submission" date="2019-11" db="EMBL/GenBank/DDBJ databases">
        <title>Epiphytic Pseudomonas syringae from cherry orchards.</title>
        <authorList>
            <person name="Hulin M.T."/>
        </authorList>
    </citation>
    <scope>NUCLEOTIDE SEQUENCE [LARGE SCALE GENOMIC DNA]</scope>
    <source>
        <strain evidence="2 3">PA-6-9F</strain>
    </source>
</reference>
<proteinExistence type="predicted"/>
<protein>
    <submittedName>
        <fullName evidence="2">Uncharacterized protein</fullName>
    </submittedName>
</protein>
<dbReference type="EMBL" id="WKEW01000064">
    <property type="protein sequence ID" value="MCF5058809.1"/>
    <property type="molecule type" value="Genomic_DNA"/>
</dbReference>
<keyword evidence="1" id="KW-1133">Transmembrane helix</keyword>
<keyword evidence="1" id="KW-0472">Membrane</keyword>
<evidence type="ECO:0000313" key="3">
    <source>
        <dbReference type="Proteomes" id="UP000814172"/>
    </source>
</evidence>
<sequence>MQRVQRQPTQTSGTLPCKDSALFYSVYAHGVCAGFALYRVVPAGRNFFHILEVPSGRIKGFRSDHNKACALAKELEALLGKTSRQGVA</sequence>
<dbReference type="AlphaFoldDB" id="A0AAW5A2K3"/>
<keyword evidence="3" id="KW-1185">Reference proteome</keyword>